<feature type="transmembrane region" description="Helical" evidence="6">
    <location>
        <begin position="107"/>
        <end position="132"/>
    </location>
</feature>
<dbReference type="Proteomes" id="UP001446871">
    <property type="component" value="Unassembled WGS sequence"/>
</dbReference>
<comment type="subcellular location">
    <subcellularLocation>
        <location evidence="1">Membrane</location>
        <topology evidence="1">Multi-pass membrane protein</topology>
    </subcellularLocation>
</comment>
<evidence type="ECO:0000256" key="6">
    <source>
        <dbReference type="SAM" id="Phobius"/>
    </source>
</evidence>
<feature type="transmembrane region" description="Helical" evidence="6">
    <location>
        <begin position="144"/>
        <end position="167"/>
    </location>
</feature>
<reference evidence="8 9" key="1">
    <citation type="submission" date="2023-01" db="EMBL/GenBank/DDBJ databases">
        <title>Analysis of 21 Apiospora genomes using comparative genomics revels a genus with tremendous synthesis potential of carbohydrate active enzymes and secondary metabolites.</title>
        <authorList>
            <person name="Sorensen T."/>
        </authorList>
    </citation>
    <scope>NUCLEOTIDE SEQUENCE [LARGE SCALE GENOMIC DNA]</scope>
    <source>
        <strain evidence="8 9">CBS 83171</strain>
    </source>
</reference>
<comment type="similarity">
    <text evidence="5">Belongs to the SAT4 family.</text>
</comment>
<name>A0ABR1V094_9PEZI</name>
<feature type="transmembrane region" description="Helical" evidence="6">
    <location>
        <begin position="187"/>
        <end position="213"/>
    </location>
</feature>
<keyword evidence="3 6" id="KW-1133">Transmembrane helix</keyword>
<sequence length="440" mass="49164">MALIPNGGPLPTEPTDLSTYPTTALQQIGFFVIFFFPALSLAVVSLRVYSRFSARTFGWDDGFIVAAMVTALAEAGCNYVMMKMNYIGVHAWQMPLQPPVDGPWSQIWAYVVIMLYNPQLGLVKSSVLFFLLRLGLRHKPGIRWSIHVLNISNILLMVSVFMVSVLTCVPVRKYWHREIPGHCNNEGLQYIITSSITVLTDILVVILPIKIVVGLQMPRRLKMGLTLVLTLGIIVTIVSILRLIWLIEYHYGGLLQKPDWSYDIRFVYSTVECNLAIICASIPALSSLLKKWFPNFFAKLTNSGSGRKHQSPFFVRRGAINRTISTKQTSSHAIRTFGGSTIILKGLPAMDHHLPITAARVPYTVMKHEVPIPALLVFGSPLLPLKPHRTKRPGPGNWATLYTMTTLYPLAHGNIDAWVAQTQWHMANSTLGALKYSQGE</sequence>
<feature type="transmembrane region" description="Helical" evidence="6">
    <location>
        <begin position="62"/>
        <end position="87"/>
    </location>
</feature>
<evidence type="ECO:0000313" key="8">
    <source>
        <dbReference type="EMBL" id="KAK8063726.1"/>
    </source>
</evidence>
<evidence type="ECO:0000256" key="2">
    <source>
        <dbReference type="ARBA" id="ARBA00022692"/>
    </source>
</evidence>
<feature type="transmembrane region" description="Helical" evidence="6">
    <location>
        <begin position="267"/>
        <end position="289"/>
    </location>
</feature>
<evidence type="ECO:0000259" key="7">
    <source>
        <dbReference type="Pfam" id="PF20684"/>
    </source>
</evidence>
<keyword evidence="9" id="KW-1185">Reference proteome</keyword>
<evidence type="ECO:0000256" key="1">
    <source>
        <dbReference type="ARBA" id="ARBA00004141"/>
    </source>
</evidence>
<evidence type="ECO:0000313" key="9">
    <source>
        <dbReference type="Proteomes" id="UP001446871"/>
    </source>
</evidence>
<keyword evidence="4 6" id="KW-0472">Membrane</keyword>
<evidence type="ECO:0000256" key="5">
    <source>
        <dbReference type="ARBA" id="ARBA00038359"/>
    </source>
</evidence>
<evidence type="ECO:0000256" key="4">
    <source>
        <dbReference type="ARBA" id="ARBA00023136"/>
    </source>
</evidence>
<dbReference type="InterPro" id="IPR049326">
    <property type="entry name" value="Rhodopsin_dom_fungi"/>
</dbReference>
<dbReference type="Pfam" id="PF20684">
    <property type="entry name" value="Fung_rhodopsin"/>
    <property type="match status" value="1"/>
</dbReference>
<feature type="domain" description="Rhodopsin" evidence="7">
    <location>
        <begin position="46"/>
        <end position="291"/>
    </location>
</feature>
<keyword evidence="2 6" id="KW-0812">Transmembrane</keyword>
<evidence type="ECO:0000256" key="3">
    <source>
        <dbReference type="ARBA" id="ARBA00022989"/>
    </source>
</evidence>
<dbReference type="InterPro" id="IPR052337">
    <property type="entry name" value="SAT4-like"/>
</dbReference>
<comment type="caution">
    <text evidence="8">The sequence shown here is derived from an EMBL/GenBank/DDBJ whole genome shotgun (WGS) entry which is preliminary data.</text>
</comment>
<feature type="transmembrane region" description="Helical" evidence="6">
    <location>
        <begin position="28"/>
        <end position="50"/>
    </location>
</feature>
<accession>A0ABR1V094</accession>
<gene>
    <name evidence="8" type="ORF">PG996_008378</name>
</gene>
<feature type="transmembrane region" description="Helical" evidence="6">
    <location>
        <begin position="225"/>
        <end position="247"/>
    </location>
</feature>
<protein>
    <submittedName>
        <fullName evidence="8">CFEM domain-containing protein</fullName>
    </submittedName>
</protein>
<dbReference type="PANTHER" id="PTHR33048">
    <property type="entry name" value="PTH11-LIKE INTEGRAL MEMBRANE PROTEIN (AFU_ORTHOLOGUE AFUA_5G11245)"/>
    <property type="match status" value="1"/>
</dbReference>
<organism evidence="8 9">
    <name type="scientific">Apiospora saccharicola</name>
    <dbReference type="NCBI Taxonomy" id="335842"/>
    <lineage>
        <taxon>Eukaryota</taxon>
        <taxon>Fungi</taxon>
        <taxon>Dikarya</taxon>
        <taxon>Ascomycota</taxon>
        <taxon>Pezizomycotina</taxon>
        <taxon>Sordariomycetes</taxon>
        <taxon>Xylariomycetidae</taxon>
        <taxon>Amphisphaeriales</taxon>
        <taxon>Apiosporaceae</taxon>
        <taxon>Apiospora</taxon>
    </lineage>
</organism>
<proteinExistence type="inferred from homology"/>
<dbReference type="EMBL" id="JAQQWM010000005">
    <property type="protein sequence ID" value="KAK8063726.1"/>
    <property type="molecule type" value="Genomic_DNA"/>
</dbReference>
<dbReference type="PANTHER" id="PTHR33048:SF47">
    <property type="entry name" value="INTEGRAL MEMBRANE PROTEIN-RELATED"/>
    <property type="match status" value="1"/>
</dbReference>